<dbReference type="InterPro" id="IPR029498">
    <property type="entry name" value="HeLo_dom"/>
</dbReference>
<keyword evidence="1" id="KW-1133">Transmembrane helix</keyword>
<dbReference type="Pfam" id="PF14479">
    <property type="entry name" value="HeLo"/>
    <property type="match status" value="1"/>
</dbReference>
<dbReference type="Proteomes" id="UP000800200">
    <property type="component" value="Unassembled WGS sequence"/>
</dbReference>
<evidence type="ECO:0000313" key="3">
    <source>
        <dbReference type="EMBL" id="KAF2195815.1"/>
    </source>
</evidence>
<feature type="domain" description="Prion-inhibition and propagation HeLo" evidence="2">
    <location>
        <begin position="6"/>
        <end position="189"/>
    </location>
</feature>
<name>A0A6A6EX68_9PEZI</name>
<evidence type="ECO:0000313" key="4">
    <source>
        <dbReference type="Proteomes" id="UP000800200"/>
    </source>
</evidence>
<protein>
    <submittedName>
        <fullName evidence="3">Small s protein</fullName>
    </submittedName>
</protein>
<dbReference type="PANTHER" id="PTHR37542">
    <property type="entry name" value="HELO DOMAIN-CONTAINING PROTEIN-RELATED"/>
    <property type="match status" value="1"/>
</dbReference>
<dbReference type="AlphaFoldDB" id="A0A6A6EX68"/>
<keyword evidence="4" id="KW-1185">Reference proteome</keyword>
<proteinExistence type="predicted"/>
<dbReference type="InterPro" id="IPR038305">
    <property type="entry name" value="HeLo_sf"/>
</dbReference>
<keyword evidence="1" id="KW-0472">Membrane</keyword>
<gene>
    <name evidence="3" type="ORF">K469DRAFT_734257</name>
</gene>
<accession>A0A6A6EX68</accession>
<dbReference type="PANTHER" id="PTHR37542:SF3">
    <property type="entry name" value="PRION-INHIBITION AND PROPAGATION HELO DOMAIN-CONTAINING PROTEIN"/>
    <property type="match status" value="1"/>
</dbReference>
<dbReference type="EMBL" id="ML994610">
    <property type="protein sequence ID" value="KAF2195815.1"/>
    <property type="molecule type" value="Genomic_DNA"/>
</dbReference>
<keyword evidence="1" id="KW-0812">Transmembrane</keyword>
<dbReference type="Gene3D" id="1.20.120.1020">
    <property type="entry name" value="Prion-inhibition and propagation, HeLo domain"/>
    <property type="match status" value="1"/>
</dbReference>
<feature type="transmembrane region" description="Helical" evidence="1">
    <location>
        <begin position="6"/>
        <end position="28"/>
    </location>
</feature>
<sequence>MAEPFGIAAGAISITVAFTACVDCFGYVQLGRHFGRDFQTDLLALDCARLRLTRWGQAVNIYDDPKLGRPDATPSEIQTAKDTLHQILVLFADTERISKKYVLNSKAGDDLSILAPDGMGPAVMGLRNKMREPAIKRWALYHRSELRDLIENLTSLIDNIEKIFPTPQPQLALVKQEAAEIQDKQALRLVESAAQNVDGLLQAAAKEALTGHHDWKGEVRGASHRYDGVEVDKDGKALIGNKFGGKDFWDD</sequence>
<reference evidence="3" key="1">
    <citation type="journal article" date="2020" name="Stud. Mycol.">
        <title>101 Dothideomycetes genomes: a test case for predicting lifestyles and emergence of pathogens.</title>
        <authorList>
            <person name="Haridas S."/>
            <person name="Albert R."/>
            <person name="Binder M."/>
            <person name="Bloem J."/>
            <person name="Labutti K."/>
            <person name="Salamov A."/>
            <person name="Andreopoulos B."/>
            <person name="Baker S."/>
            <person name="Barry K."/>
            <person name="Bills G."/>
            <person name="Bluhm B."/>
            <person name="Cannon C."/>
            <person name="Castanera R."/>
            <person name="Culley D."/>
            <person name="Daum C."/>
            <person name="Ezra D."/>
            <person name="Gonzalez J."/>
            <person name="Henrissat B."/>
            <person name="Kuo A."/>
            <person name="Liang C."/>
            <person name="Lipzen A."/>
            <person name="Lutzoni F."/>
            <person name="Magnuson J."/>
            <person name="Mondo S."/>
            <person name="Nolan M."/>
            <person name="Ohm R."/>
            <person name="Pangilinan J."/>
            <person name="Park H.-J."/>
            <person name="Ramirez L."/>
            <person name="Alfaro M."/>
            <person name="Sun H."/>
            <person name="Tritt A."/>
            <person name="Yoshinaga Y."/>
            <person name="Zwiers L.-H."/>
            <person name="Turgeon B."/>
            <person name="Goodwin S."/>
            <person name="Spatafora J."/>
            <person name="Crous P."/>
            <person name="Grigoriev I."/>
        </authorList>
    </citation>
    <scope>NUCLEOTIDE SEQUENCE</scope>
    <source>
        <strain evidence="3">CBS 207.26</strain>
    </source>
</reference>
<evidence type="ECO:0000256" key="1">
    <source>
        <dbReference type="SAM" id="Phobius"/>
    </source>
</evidence>
<organism evidence="3 4">
    <name type="scientific">Zopfia rhizophila CBS 207.26</name>
    <dbReference type="NCBI Taxonomy" id="1314779"/>
    <lineage>
        <taxon>Eukaryota</taxon>
        <taxon>Fungi</taxon>
        <taxon>Dikarya</taxon>
        <taxon>Ascomycota</taxon>
        <taxon>Pezizomycotina</taxon>
        <taxon>Dothideomycetes</taxon>
        <taxon>Dothideomycetes incertae sedis</taxon>
        <taxon>Zopfiaceae</taxon>
        <taxon>Zopfia</taxon>
    </lineage>
</organism>
<evidence type="ECO:0000259" key="2">
    <source>
        <dbReference type="Pfam" id="PF14479"/>
    </source>
</evidence>
<dbReference type="OrthoDB" id="3777832at2759"/>